<dbReference type="InParanoid" id="Q23EE7"/>
<dbReference type="AlphaFoldDB" id="Q23EE7"/>
<dbReference type="GO" id="GO:0045429">
    <property type="term" value="P:positive regulation of nitric oxide biosynthetic process"/>
    <property type="evidence" value="ECO:0007669"/>
    <property type="project" value="TreeGrafter"/>
</dbReference>
<dbReference type="PANTHER" id="PTHR12737">
    <property type="entry name" value="DIMETHYLARGININE DIMETHYLAMINOHYDROLASE"/>
    <property type="match status" value="1"/>
</dbReference>
<evidence type="ECO:0000313" key="5">
    <source>
        <dbReference type="Proteomes" id="UP000009168"/>
    </source>
</evidence>
<evidence type="ECO:0000256" key="1">
    <source>
        <dbReference type="ARBA" id="ARBA00008532"/>
    </source>
</evidence>
<keyword evidence="2" id="KW-0378">Hydrolase</keyword>
<dbReference type="PANTHER" id="PTHR12737:SF9">
    <property type="entry name" value="DIMETHYLARGININASE"/>
    <property type="match status" value="1"/>
</dbReference>
<feature type="active site" description="Proton donor" evidence="3">
    <location>
        <position position="311"/>
    </location>
</feature>
<dbReference type="eggNOG" id="ENOG502SCGJ">
    <property type="taxonomic scope" value="Eukaryota"/>
</dbReference>
<dbReference type="GeneID" id="7824835"/>
<proteinExistence type="inferred from homology"/>
<dbReference type="KEGG" id="tet:TTHERM_01029920"/>
<dbReference type="GO" id="GO:0006525">
    <property type="term" value="P:arginine metabolic process"/>
    <property type="evidence" value="ECO:0007669"/>
    <property type="project" value="TreeGrafter"/>
</dbReference>
<accession>Q23EE7</accession>
<dbReference type="GO" id="GO:0016597">
    <property type="term" value="F:amino acid binding"/>
    <property type="evidence" value="ECO:0007669"/>
    <property type="project" value="TreeGrafter"/>
</dbReference>
<evidence type="ECO:0000256" key="2">
    <source>
        <dbReference type="ARBA" id="ARBA00022801"/>
    </source>
</evidence>
<dbReference type="RefSeq" id="XP_001015155.2">
    <property type="nucleotide sequence ID" value="XM_001015155.2"/>
</dbReference>
<dbReference type="OrthoDB" id="5912197at2759"/>
<reference evidence="5" key="1">
    <citation type="journal article" date="2006" name="PLoS Biol.">
        <title>Macronuclear genome sequence of the ciliate Tetrahymena thermophila, a model eukaryote.</title>
        <authorList>
            <person name="Eisen J.A."/>
            <person name="Coyne R.S."/>
            <person name="Wu M."/>
            <person name="Wu D."/>
            <person name="Thiagarajan M."/>
            <person name="Wortman J.R."/>
            <person name="Badger J.H."/>
            <person name="Ren Q."/>
            <person name="Amedeo P."/>
            <person name="Jones K.M."/>
            <person name="Tallon L.J."/>
            <person name="Delcher A.L."/>
            <person name="Salzberg S.L."/>
            <person name="Silva J.C."/>
            <person name="Haas B.J."/>
            <person name="Majoros W.H."/>
            <person name="Farzad M."/>
            <person name="Carlton J.M."/>
            <person name="Smith R.K. Jr."/>
            <person name="Garg J."/>
            <person name="Pearlman R.E."/>
            <person name="Karrer K.M."/>
            <person name="Sun L."/>
            <person name="Manning G."/>
            <person name="Elde N.C."/>
            <person name="Turkewitz A.P."/>
            <person name="Asai D.J."/>
            <person name="Wilkes D.E."/>
            <person name="Wang Y."/>
            <person name="Cai H."/>
            <person name="Collins K."/>
            <person name="Stewart B.A."/>
            <person name="Lee S.R."/>
            <person name="Wilamowska K."/>
            <person name="Weinberg Z."/>
            <person name="Ruzzo W.L."/>
            <person name="Wloga D."/>
            <person name="Gaertig J."/>
            <person name="Frankel J."/>
            <person name="Tsao C.-C."/>
            <person name="Gorovsky M.A."/>
            <person name="Keeling P.J."/>
            <person name="Waller R.F."/>
            <person name="Patron N.J."/>
            <person name="Cherry J.M."/>
            <person name="Stover N.A."/>
            <person name="Krieger C.J."/>
            <person name="del Toro C."/>
            <person name="Ryder H.F."/>
            <person name="Williamson S.C."/>
            <person name="Barbeau R.A."/>
            <person name="Hamilton E.P."/>
            <person name="Orias E."/>
        </authorList>
    </citation>
    <scope>NUCLEOTIDE SEQUENCE [LARGE SCALE GENOMIC DNA]</scope>
    <source>
        <strain evidence="5">SB210</strain>
    </source>
</reference>
<gene>
    <name evidence="4" type="ORF">TTHERM_01029920</name>
</gene>
<dbReference type="HOGENOM" id="CLU_701123_0_0_1"/>
<evidence type="ECO:0000313" key="4">
    <source>
        <dbReference type="EMBL" id="EAR94910.2"/>
    </source>
</evidence>
<feature type="active site" description="Nucleophile" evidence="3">
    <location>
        <position position="405"/>
    </location>
</feature>
<dbReference type="InterPro" id="IPR033199">
    <property type="entry name" value="DDAH-like"/>
</dbReference>
<dbReference type="GO" id="GO:0016403">
    <property type="term" value="F:dimethylargininase activity"/>
    <property type="evidence" value="ECO:0007669"/>
    <property type="project" value="TreeGrafter"/>
</dbReference>
<comment type="similarity">
    <text evidence="1">Belongs to the DDAH family.</text>
</comment>
<dbReference type="GO" id="GO:0000052">
    <property type="term" value="P:citrulline metabolic process"/>
    <property type="evidence" value="ECO:0007669"/>
    <property type="project" value="TreeGrafter"/>
</dbReference>
<sequence>MQRAYLYQIVTQFDNYLMIKKISKSKTKNSKHQQTSKQSIKLNQAKKKIFLKQIQMDSATQNQHQIEQSAKQIEGTFDKVKSSLNTCNQDDIHPIQNILSAELKSGTDGRGKKANISSDILSNIISGTQAENQVESSTSTSRKLTCNRQLFLCSPDFLQLKYVINPWMDLSAQFSVEKAKQQWEELVNTYKRLVPESVHTVPPRENLTELCFFGDSVFAINKKAVFGRFATNERFPETEYVIEYLRSQGFQGERVPEGMHYEGSGETMVWNGKILVGYGKRNTKEIVSYLQTVYSDMEVIGFQLIDPEFYHLDTAMFPISENLIAVYENAFSEEAKQQIKKLGCEIIYLTYKDAKEFACNSTVIGKHAIVHYEAENFINQLKQRGFQVHTVDVSEFIKFGGGLKCLTFQHYLL</sequence>
<dbReference type="SUPFAM" id="SSF55909">
    <property type="entry name" value="Pentein"/>
    <property type="match status" value="1"/>
</dbReference>
<dbReference type="STRING" id="312017.Q23EE7"/>
<dbReference type="EMBL" id="GG662710">
    <property type="protein sequence ID" value="EAR94910.2"/>
    <property type="molecule type" value="Genomic_DNA"/>
</dbReference>
<evidence type="ECO:0000256" key="3">
    <source>
        <dbReference type="PIRSR" id="PIRSR633199-1"/>
    </source>
</evidence>
<organism evidence="4 5">
    <name type="scientific">Tetrahymena thermophila (strain SB210)</name>
    <dbReference type="NCBI Taxonomy" id="312017"/>
    <lineage>
        <taxon>Eukaryota</taxon>
        <taxon>Sar</taxon>
        <taxon>Alveolata</taxon>
        <taxon>Ciliophora</taxon>
        <taxon>Intramacronucleata</taxon>
        <taxon>Oligohymenophorea</taxon>
        <taxon>Hymenostomatida</taxon>
        <taxon>Tetrahymenina</taxon>
        <taxon>Tetrahymenidae</taxon>
        <taxon>Tetrahymena</taxon>
    </lineage>
</organism>
<protein>
    <submittedName>
        <fullName evidence="4">Amidinotransferase</fullName>
    </submittedName>
</protein>
<name>Q23EE7_TETTS</name>
<dbReference type="Proteomes" id="UP000009168">
    <property type="component" value="Unassembled WGS sequence"/>
</dbReference>
<keyword evidence="5" id="KW-1185">Reference proteome</keyword>
<dbReference type="Gene3D" id="3.75.10.10">
    <property type="entry name" value="L-arginine/glycine Amidinotransferase, Chain A"/>
    <property type="match status" value="1"/>
</dbReference>